<proteinExistence type="predicted"/>
<keyword evidence="2" id="KW-1185">Reference proteome</keyword>
<dbReference type="Proteomes" id="UP000468668">
    <property type="component" value="Unassembled WGS sequence"/>
</dbReference>
<sequence length="111" mass="12317">MRKIMGAYAGAASQPQIMATNNAFKIVLLNVNFTATAAKNPVATAPVQLCYRLAPSVYRGSVIAVVSSSIKQEAKELGFIVRLNLLPAHLLHLQRTLSYRYLQPIRKTYRK</sequence>
<protein>
    <submittedName>
        <fullName evidence="1">Uncharacterized protein</fullName>
    </submittedName>
</protein>
<dbReference type="EMBL" id="WAJR01000005">
    <property type="protein sequence ID" value="KAB1641518.1"/>
    <property type="molecule type" value="Genomic_DNA"/>
</dbReference>
<reference evidence="1 2" key="1">
    <citation type="submission" date="2019-09" db="EMBL/GenBank/DDBJ databases">
        <title>Whole genome shotgun sequencing (WGS) of Ellagibacter isourolithinifaciens DSM 104140(T) and Adlercreutzia muris DSM 29508(T).</title>
        <authorList>
            <person name="Stoll D.A."/>
            <person name="Danylec N."/>
            <person name="Huch M."/>
        </authorList>
    </citation>
    <scope>NUCLEOTIDE SEQUENCE [LARGE SCALE GENOMIC DNA]</scope>
    <source>
        <strain evidence="1 2">DSM 104140</strain>
    </source>
</reference>
<dbReference type="AlphaFoldDB" id="A0A6N6NT12"/>
<name>A0A6N6NT12_9ACTN</name>
<gene>
    <name evidence="1" type="ORF">F8C90_03160</name>
</gene>
<comment type="caution">
    <text evidence="1">The sequence shown here is derived from an EMBL/GenBank/DDBJ whole genome shotgun (WGS) entry which is preliminary data.</text>
</comment>
<evidence type="ECO:0000313" key="1">
    <source>
        <dbReference type="EMBL" id="KAB1641518.1"/>
    </source>
</evidence>
<evidence type="ECO:0000313" key="2">
    <source>
        <dbReference type="Proteomes" id="UP000468668"/>
    </source>
</evidence>
<accession>A0A6N6NT12</accession>
<organism evidence="1 2">
    <name type="scientific">Ellagibacter isourolithinifaciens</name>
    <dbReference type="NCBI Taxonomy" id="2137581"/>
    <lineage>
        <taxon>Bacteria</taxon>
        <taxon>Bacillati</taxon>
        <taxon>Actinomycetota</taxon>
        <taxon>Coriobacteriia</taxon>
        <taxon>Eggerthellales</taxon>
        <taxon>Eggerthellaceae</taxon>
        <taxon>Ellagibacter</taxon>
    </lineage>
</organism>